<dbReference type="InterPro" id="IPR024050">
    <property type="entry name" value="AICAR_Tfase_insert_dom_sf"/>
</dbReference>
<comment type="caution">
    <text evidence="1">The sequence shown here is derived from an EMBL/GenBank/DDBJ whole genome shotgun (WGS) entry which is preliminary data.</text>
</comment>
<dbReference type="Proteomes" id="UP000810292">
    <property type="component" value="Unassembled WGS sequence"/>
</dbReference>
<dbReference type="GO" id="GO:0006189">
    <property type="term" value="P:'de novo' IMP biosynthetic process"/>
    <property type="evidence" value="ECO:0007669"/>
    <property type="project" value="TreeGrafter"/>
</dbReference>
<name>A0A9D9IAY2_9SPIO</name>
<keyword evidence="1" id="KW-0808">Transferase</keyword>
<evidence type="ECO:0000313" key="2">
    <source>
        <dbReference type="Proteomes" id="UP000810292"/>
    </source>
</evidence>
<dbReference type="SUPFAM" id="SSF53927">
    <property type="entry name" value="Cytidine deaminase-like"/>
    <property type="match status" value="1"/>
</dbReference>
<dbReference type="EC" id="2.1.2.3" evidence="1"/>
<dbReference type="InterPro" id="IPR002695">
    <property type="entry name" value="PurH-like"/>
</dbReference>
<organism evidence="1 2">
    <name type="scientific">Candidatus Ornithospirochaeta stercoravium</name>
    <dbReference type="NCBI Taxonomy" id="2840897"/>
    <lineage>
        <taxon>Bacteria</taxon>
        <taxon>Pseudomonadati</taxon>
        <taxon>Spirochaetota</taxon>
        <taxon>Spirochaetia</taxon>
        <taxon>Spirochaetales</taxon>
        <taxon>Spirochaetaceae</taxon>
        <taxon>Spirochaetaceae incertae sedis</taxon>
        <taxon>Candidatus Ornithospirochaeta</taxon>
    </lineage>
</organism>
<dbReference type="PANTHER" id="PTHR11692:SF0">
    <property type="entry name" value="BIFUNCTIONAL PURINE BIOSYNTHESIS PROTEIN ATIC"/>
    <property type="match status" value="1"/>
</dbReference>
<dbReference type="GO" id="GO:0003937">
    <property type="term" value="F:IMP cyclohydrolase activity"/>
    <property type="evidence" value="ECO:0007669"/>
    <property type="project" value="InterPro"/>
</dbReference>
<dbReference type="Gene3D" id="3.40.140.20">
    <property type="match status" value="2"/>
</dbReference>
<accession>A0A9D9IAY2</accession>
<reference evidence="1" key="1">
    <citation type="submission" date="2020-10" db="EMBL/GenBank/DDBJ databases">
        <authorList>
            <person name="Gilroy R."/>
        </authorList>
    </citation>
    <scope>NUCLEOTIDE SEQUENCE</scope>
    <source>
        <strain evidence="1">14700</strain>
    </source>
</reference>
<dbReference type="Pfam" id="PF01808">
    <property type="entry name" value="AICARFT_IMPCHas"/>
    <property type="match status" value="1"/>
</dbReference>
<dbReference type="PANTHER" id="PTHR11692">
    <property type="entry name" value="BIFUNCTIONAL PURINE BIOSYNTHESIS PROTEIN PURH"/>
    <property type="match status" value="1"/>
</dbReference>
<dbReference type="EMBL" id="JADIMF010000073">
    <property type="protein sequence ID" value="MBO8469047.1"/>
    <property type="molecule type" value="Genomic_DNA"/>
</dbReference>
<dbReference type="InterPro" id="IPR024051">
    <property type="entry name" value="AICAR_Tfase_dup_dom_sf"/>
</dbReference>
<dbReference type="GO" id="GO:0005829">
    <property type="term" value="C:cytosol"/>
    <property type="evidence" value="ECO:0007669"/>
    <property type="project" value="TreeGrafter"/>
</dbReference>
<evidence type="ECO:0000313" key="1">
    <source>
        <dbReference type="EMBL" id="MBO8469047.1"/>
    </source>
</evidence>
<gene>
    <name evidence="1" type="ORF">IAA72_04590</name>
</gene>
<protein>
    <submittedName>
        <fullName evidence="1">Phosphoribosylaminoimidazolecarboxamide formyltransferase</fullName>
        <ecNumber evidence="1">2.1.2.3</ecNumber>
    </submittedName>
</protein>
<dbReference type="GO" id="GO:0004643">
    <property type="term" value="F:phosphoribosylaminoimidazolecarboxamide formyltransferase activity"/>
    <property type="evidence" value="ECO:0007669"/>
    <property type="project" value="UniProtKB-EC"/>
</dbReference>
<dbReference type="NCBIfam" id="NF005492">
    <property type="entry name" value="PRK07106.1"/>
    <property type="match status" value="1"/>
</dbReference>
<dbReference type="AlphaFoldDB" id="A0A9D9IAY2"/>
<sequence>MPPLLDISEEDVEKLSKSIWDSLDADNRVSLFVLVGNESRIINKNEIKNTIKLKYGLNPNQKDASISITGRELPVTVLNGKPGYINFLDALSGYALVKDLKTALGMPAAASFKHVSPSGAAVSVPLSEKERRMYFIKEDEELSEIATSYIRARGTDRMSSFGDFISLSDTCDECTARLIAKEVSDGIIAPGYTEEALAILSKKKKGAYPIILINKDYTPEGKDIRTLYGMTLEEDRNIWIPDETTFSNIVTENKDIPESARRDLIVSLLALKYTASNSVCYAYNGQTIGVGAGQQSRIHCTRLAGDKADRWLLRRADKVLSLPFRKGMSRNDKDNAIEQYLSSYPEIDVVEHWEEYFSEKPERMTEDEKKEYLSSIKGVSLSSDAFFPFSDNIIRAARSGVSYIAEPGGSVRDEDVIKAAGSLGITMCFTGIRLFQH</sequence>
<dbReference type="FunFam" id="3.40.140.20:FF:000003">
    <property type="entry name" value="Bifunctional purine biosynthesis protein"/>
    <property type="match status" value="1"/>
</dbReference>
<reference evidence="1" key="2">
    <citation type="journal article" date="2021" name="PeerJ">
        <title>Extensive microbial diversity within the chicken gut microbiome revealed by metagenomics and culture.</title>
        <authorList>
            <person name="Gilroy R."/>
            <person name="Ravi A."/>
            <person name="Getino M."/>
            <person name="Pursley I."/>
            <person name="Horton D.L."/>
            <person name="Alikhan N.F."/>
            <person name="Baker D."/>
            <person name="Gharbi K."/>
            <person name="Hall N."/>
            <person name="Watson M."/>
            <person name="Adriaenssens E.M."/>
            <person name="Foster-Nyarko E."/>
            <person name="Jarju S."/>
            <person name="Secka A."/>
            <person name="Antonio M."/>
            <person name="Oren A."/>
            <person name="Chaudhuri R.R."/>
            <person name="La Ragione R."/>
            <person name="Hildebrand F."/>
            <person name="Pallen M.J."/>
        </authorList>
    </citation>
    <scope>NUCLEOTIDE SEQUENCE</scope>
    <source>
        <strain evidence="1">14700</strain>
    </source>
</reference>
<dbReference type="Gene3D" id="1.10.287.440">
    <property type="match status" value="1"/>
</dbReference>
<dbReference type="PIRSF" id="PIRSF000414">
    <property type="entry name" value="AICARFT_IMPCHas"/>
    <property type="match status" value="1"/>
</dbReference>
<proteinExistence type="predicted"/>
<dbReference type="InterPro" id="IPR016193">
    <property type="entry name" value="Cytidine_deaminase-like"/>
</dbReference>
<dbReference type="SMART" id="SM00798">
    <property type="entry name" value="AICARFT_IMPCHas"/>
    <property type="match status" value="1"/>
</dbReference>